<name>A0A9P9F6V1_9HYPO</name>
<evidence type="ECO:0000313" key="1">
    <source>
        <dbReference type="EMBL" id="KAH7155052.1"/>
    </source>
</evidence>
<dbReference type="AlphaFoldDB" id="A0A9P9F6V1"/>
<reference evidence="1" key="1">
    <citation type="journal article" date="2021" name="Nat. Commun.">
        <title>Genetic determinants of endophytism in the Arabidopsis root mycobiome.</title>
        <authorList>
            <person name="Mesny F."/>
            <person name="Miyauchi S."/>
            <person name="Thiergart T."/>
            <person name="Pickel B."/>
            <person name="Atanasova L."/>
            <person name="Karlsson M."/>
            <person name="Huettel B."/>
            <person name="Barry K.W."/>
            <person name="Haridas S."/>
            <person name="Chen C."/>
            <person name="Bauer D."/>
            <person name="Andreopoulos W."/>
            <person name="Pangilinan J."/>
            <person name="LaButti K."/>
            <person name="Riley R."/>
            <person name="Lipzen A."/>
            <person name="Clum A."/>
            <person name="Drula E."/>
            <person name="Henrissat B."/>
            <person name="Kohler A."/>
            <person name="Grigoriev I.V."/>
            <person name="Martin F.M."/>
            <person name="Hacquard S."/>
        </authorList>
    </citation>
    <scope>NUCLEOTIDE SEQUENCE</scope>
    <source>
        <strain evidence="1">MPI-CAGE-AT-0021</strain>
    </source>
</reference>
<protein>
    <submittedName>
        <fullName evidence="1">Uncharacterized protein</fullName>
    </submittedName>
</protein>
<accession>A0A9P9F6V1</accession>
<evidence type="ECO:0000313" key="2">
    <source>
        <dbReference type="Proteomes" id="UP000717696"/>
    </source>
</evidence>
<proteinExistence type="predicted"/>
<dbReference type="EMBL" id="JAGMUU010000004">
    <property type="protein sequence ID" value="KAH7155052.1"/>
    <property type="molecule type" value="Genomic_DNA"/>
</dbReference>
<sequence length="89" mass="9649">MPSGIGVLTTAMPSHVAVLGSALRGMPLKAVSENRLGARIGGTRANAQFEIKELWQILSPGASEFMEDRIYLISDERECISRRSLGGLY</sequence>
<dbReference type="Proteomes" id="UP000717696">
    <property type="component" value="Unassembled WGS sequence"/>
</dbReference>
<keyword evidence="2" id="KW-1185">Reference proteome</keyword>
<comment type="caution">
    <text evidence="1">The sequence shown here is derived from an EMBL/GenBank/DDBJ whole genome shotgun (WGS) entry which is preliminary data.</text>
</comment>
<gene>
    <name evidence="1" type="ORF">B0J13DRAFT_618532</name>
</gene>
<organism evidence="1 2">
    <name type="scientific">Dactylonectria estremocensis</name>
    <dbReference type="NCBI Taxonomy" id="1079267"/>
    <lineage>
        <taxon>Eukaryota</taxon>
        <taxon>Fungi</taxon>
        <taxon>Dikarya</taxon>
        <taxon>Ascomycota</taxon>
        <taxon>Pezizomycotina</taxon>
        <taxon>Sordariomycetes</taxon>
        <taxon>Hypocreomycetidae</taxon>
        <taxon>Hypocreales</taxon>
        <taxon>Nectriaceae</taxon>
        <taxon>Dactylonectria</taxon>
    </lineage>
</organism>